<dbReference type="InterPro" id="IPR009839">
    <property type="entry name" value="SseB_N"/>
</dbReference>
<gene>
    <name evidence="2" type="ORF">GCM10010921_24240</name>
</gene>
<dbReference type="RefSeq" id="WP_188756559.1">
    <property type="nucleotide sequence ID" value="NZ_BMJY01000012.1"/>
</dbReference>
<dbReference type="AlphaFoldDB" id="A0A917MM98"/>
<evidence type="ECO:0000259" key="1">
    <source>
        <dbReference type="Pfam" id="PF07179"/>
    </source>
</evidence>
<dbReference type="Pfam" id="PF07179">
    <property type="entry name" value="SseB"/>
    <property type="match status" value="1"/>
</dbReference>
<dbReference type="EMBL" id="BMJY01000012">
    <property type="protein sequence ID" value="GGH47480.1"/>
    <property type="molecule type" value="Genomic_DNA"/>
</dbReference>
<evidence type="ECO:0000313" key="2">
    <source>
        <dbReference type="EMBL" id="GGH47480.1"/>
    </source>
</evidence>
<evidence type="ECO:0000313" key="3">
    <source>
        <dbReference type="Proteomes" id="UP000657592"/>
    </source>
</evidence>
<accession>A0A917MM98</accession>
<organism evidence="2 3">
    <name type="scientific">Microbacterium album</name>
    <dbReference type="NCBI Taxonomy" id="2053191"/>
    <lineage>
        <taxon>Bacteria</taxon>
        <taxon>Bacillati</taxon>
        <taxon>Actinomycetota</taxon>
        <taxon>Actinomycetes</taxon>
        <taxon>Micrococcales</taxon>
        <taxon>Microbacteriaceae</taxon>
        <taxon>Microbacterium</taxon>
    </lineage>
</organism>
<sequence length="137" mass="14542">MAEERGRDGRPATVLERAISRAQQATLDTGTVLWVLAASDVVIINEGPPEGDQFPDRPLVVARAGATFLAVYTHRDLAAEATGGERVVVHVPALEVLRRVPASAGLVINPGRALGLEIPPTGLRAFTLDVLETSVSW</sequence>
<reference evidence="2" key="2">
    <citation type="submission" date="2020-09" db="EMBL/GenBank/DDBJ databases">
        <authorList>
            <person name="Sun Q."/>
            <person name="Zhou Y."/>
        </authorList>
    </citation>
    <scope>NUCLEOTIDE SEQUENCE</scope>
    <source>
        <strain evidence="2">CGMCC 1.15794</strain>
    </source>
</reference>
<dbReference type="Proteomes" id="UP000657592">
    <property type="component" value="Unassembled WGS sequence"/>
</dbReference>
<feature type="domain" description="SseB protein N-terminal" evidence="1">
    <location>
        <begin position="15"/>
        <end position="125"/>
    </location>
</feature>
<proteinExistence type="predicted"/>
<reference evidence="2" key="1">
    <citation type="journal article" date="2014" name="Int. J. Syst. Evol. Microbiol.">
        <title>Complete genome sequence of Corynebacterium casei LMG S-19264T (=DSM 44701T), isolated from a smear-ripened cheese.</title>
        <authorList>
            <consortium name="US DOE Joint Genome Institute (JGI-PGF)"/>
            <person name="Walter F."/>
            <person name="Albersmeier A."/>
            <person name="Kalinowski J."/>
            <person name="Ruckert C."/>
        </authorList>
    </citation>
    <scope>NUCLEOTIDE SEQUENCE</scope>
    <source>
        <strain evidence="2">CGMCC 1.15794</strain>
    </source>
</reference>
<comment type="caution">
    <text evidence="2">The sequence shown here is derived from an EMBL/GenBank/DDBJ whole genome shotgun (WGS) entry which is preliminary data.</text>
</comment>
<name>A0A917MM98_9MICO</name>
<keyword evidence="3" id="KW-1185">Reference proteome</keyword>
<protein>
    <recommendedName>
        <fullName evidence="1">SseB protein N-terminal domain-containing protein</fullName>
    </recommendedName>
</protein>